<protein>
    <recommendedName>
        <fullName evidence="8">Isoleucine--tRNA ligase</fullName>
        <ecNumber evidence="8">6.1.1.5</ecNumber>
    </recommendedName>
    <alternativeName>
        <fullName evidence="8">Isoleucyl-tRNA synthetase</fullName>
        <shortName evidence="8">IleRS</shortName>
    </alternativeName>
</protein>
<evidence type="ECO:0000259" key="10">
    <source>
        <dbReference type="Pfam" id="PF08264"/>
    </source>
</evidence>
<feature type="short sequence motif" description="'HIGH' region" evidence="8">
    <location>
        <begin position="48"/>
        <end position="58"/>
    </location>
</feature>
<keyword evidence="2 8" id="KW-0547">Nucleotide-binding</keyword>
<keyword evidence="1 8" id="KW-0436">Ligase</keyword>
<dbReference type="InterPro" id="IPR033709">
    <property type="entry name" value="Anticodon_Ile_ABEc"/>
</dbReference>
<dbReference type="PANTHER" id="PTHR42780">
    <property type="entry name" value="SOLEUCYL-TRNA SYNTHETASE"/>
    <property type="match status" value="1"/>
</dbReference>
<comment type="subcellular location">
    <subcellularLocation>
        <location evidence="8">Cytoplasm</location>
    </subcellularLocation>
</comment>
<evidence type="ECO:0000256" key="1">
    <source>
        <dbReference type="ARBA" id="ARBA00022598"/>
    </source>
</evidence>
<dbReference type="Pfam" id="PF00133">
    <property type="entry name" value="tRNA-synt_1"/>
    <property type="match status" value="1"/>
</dbReference>
<reference evidence="12" key="1">
    <citation type="journal article" date="2019" name="Int. J. Syst. Evol. Microbiol.">
        <title>The Global Catalogue of Microorganisms (GCM) 10K type strain sequencing project: providing services to taxonomists for standard genome sequencing and annotation.</title>
        <authorList>
            <consortium name="The Broad Institute Genomics Platform"/>
            <consortium name="The Broad Institute Genome Sequencing Center for Infectious Disease"/>
            <person name="Wu L."/>
            <person name="Ma J."/>
        </authorList>
    </citation>
    <scope>NUCLEOTIDE SEQUENCE [LARGE SCALE GENOMIC DNA]</scope>
    <source>
        <strain evidence="12">CGMCC 4.7317</strain>
    </source>
</reference>
<keyword evidence="8" id="KW-0963">Cytoplasm</keyword>
<accession>A0ABW1T3T8</accession>
<evidence type="ECO:0000256" key="4">
    <source>
        <dbReference type="ARBA" id="ARBA00022917"/>
    </source>
</evidence>
<comment type="subunit">
    <text evidence="8">Monomer.</text>
</comment>
<dbReference type="InterPro" id="IPR009080">
    <property type="entry name" value="tRNAsynth_Ia_anticodon-bd"/>
</dbReference>
<dbReference type="InterPro" id="IPR013155">
    <property type="entry name" value="M/V/L/I-tRNA-synth_anticd-bd"/>
</dbReference>
<dbReference type="InterPro" id="IPR014729">
    <property type="entry name" value="Rossmann-like_a/b/a_fold"/>
</dbReference>
<gene>
    <name evidence="8 11" type="primary">ileS</name>
    <name evidence="11" type="ORF">ACFQGU_12525</name>
</gene>
<dbReference type="SUPFAM" id="SSF52374">
    <property type="entry name" value="Nucleotidylyl transferase"/>
    <property type="match status" value="1"/>
</dbReference>
<name>A0ABW1T3T8_9ACTN</name>
<dbReference type="Proteomes" id="UP001596138">
    <property type="component" value="Unassembled WGS sequence"/>
</dbReference>
<dbReference type="EMBL" id="JBHSTI010000008">
    <property type="protein sequence ID" value="MFC6238705.1"/>
    <property type="molecule type" value="Genomic_DNA"/>
</dbReference>
<keyword evidence="12" id="KW-1185">Reference proteome</keyword>
<evidence type="ECO:0000256" key="5">
    <source>
        <dbReference type="ARBA" id="ARBA00023146"/>
    </source>
</evidence>
<comment type="function">
    <text evidence="6 8">Catalyzes the attachment of isoleucine to tRNA(Ile). As IleRS can inadvertently accommodate and process structurally similar amino acids such as valine, to avoid such errors it has two additional distinct tRNA(Ile)-dependent editing activities. One activity is designated as 'pretransfer' editing and involves the hydrolysis of activated Val-AMP. The other activity is designated 'posttransfer' editing and involves deacylation of mischarged Val-tRNA(Ile).</text>
</comment>
<keyword evidence="8" id="KW-0479">Metal-binding</keyword>
<evidence type="ECO:0000259" key="9">
    <source>
        <dbReference type="Pfam" id="PF00133"/>
    </source>
</evidence>
<dbReference type="Gene3D" id="3.90.740.10">
    <property type="entry name" value="Valyl/Leucyl/Isoleucyl-tRNA synthetase, editing domain"/>
    <property type="match status" value="1"/>
</dbReference>
<feature type="domain" description="Methionyl/Valyl/Leucyl/Isoleucyl-tRNA synthetase anticodon-binding" evidence="10">
    <location>
        <begin position="683"/>
        <end position="827"/>
    </location>
</feature>
<keyword evidence="5 8" id="KW-0030">Aminoacyl-tRNA synthetase</keyword>
<feature type="domain" description="Aminoacyl-tRNA synthetase class Ia" evidence="9">
    <location>
        <begin position="18"/>
        <end position="623"/>
    </location>
</feature>
<evidence type="ECO:0000313" key="11">
    <source>
        <dbReference type="EMBL" id="MFC6238705.1"/>
    </source>
</evidence>
<keyword evidence="3 8" id="KW-0067">ATP-binding</keyword>
<dbReference type="Pfam" id="PF19302">
    <property type="entry name" value="DUF5915"/>
    <property type="match status" value="1"/>
</dbReference>
<feature type="binding site" evidence="8">
    <location>
        <position position="598"/>
    </location>
    <ligand>
        <name>ATP</name>
        <dbReference type="ChEBI" id="CHEBI:30616"/>
    </ligand>
</feature>
<dbReference type="Pfam" id="PF08264">
    <property type="entry name" value="Anticodon_1"/>
    <property type="match status" value="1"/>
</dbReference>
<dbReference type="SUPFAM" id="SSF47323">
    <property type="entry name" value="Anticodon-binding domain of a subclass of class I aminoacyl-tRNA synthetases"/>
    <property type="match status" value="1"/>
</dbReference>
<dbReference type="InterPro" id="IPR002300">
    <property type="entry name" value="aa-tRNA-synth_Ia"/>
</dbReference>
<proteinExistence type="inferred from homology"/>
<feature type="short sequence motif" description="'KMSKS' region" evidence="8">
    <location>
        <begin position="595"/>
        <end position="599"/>
    </location>
</feature>
<dbReference type="EC" id="6.1.1.5" evidence="8"/>
<dbReference type="PRINTS" id="PR00984">
    <property type="entry name" value="TRNASYNTHILE"/>
</dbReference>
<evidence type="ECO:0000256" key="3">
    <source>
        <dbReference type="ARBA" id="ARBA00022840"/>
    </source>
</evidence>
<dbReference type="RefSeq" id="WP_386767147.1">
    <property type="nucleotide sequence ID" value="NZ_JBHSTI010000008.1"/>
</dbReference>
<keyword evidence="8" id="KW-0862">Zinc</keyword>
<dbReference type="InterPro" id="IPR023586">
    <property type="entry name" value="Ile-tRNA-ligase_type2"/>
</dbReference>
<evidence type="ECO:0000313" key="12">
    <source>
        <dbReference type="Proteomes" id="UP001596138"/>
    </source>
</evidence>
<evidence type="ECO:0000256" key="2">
    <source>
        <dbReference type="ARBA" id="ARBA00022741"/>
    </source>
</evidence>
<dbReference type="GO" id="GO:0004822">
    <property type="term" value="F:isoleucine-tRNA ligase activity"/>
    <property type="evidence" value="ECO:0007669"/>
    <property type="project" value="UniProtKB-EC"/>
</dbReference>
<comment type="cofactor">
    <cofactor evidence="8">
        <name>Zn(2+)</name>
        <dbReference type="ChEBI" id="CHEBI:29105"/>
    </cofactor>
</comment>
<keyword evidence="4 8" id="KW-0648">Protein biosynthesis</keyword>
<dbReference type="InterPro" id="IPR002301">
    <property type="entry name" value="Ile-tRNA-ligase"/>
</dbReference>
<organism evidence="11 12">
    <name type="scientific">Longivirga aurantiaca</name>
    <dbReference type="NCBI Taxonomy" id="1837743"/>
    <lineage>
        <taxon>Bacteria</taxon>
        <taxon>Bacillati</taxon>
        <taxon>Actinomycetota</taxon>
        <taxon>Actinomycetes</taxon>
        <taxon>Sporichthyales</taxon>
        <taxon>Sporichthyaceae</taxon>
        <taxon>Longivirga</taxon>
    </lineage>
</organism>
<comment type="catalytic activity">
    <reaction evidence="7 8">
        <text>tRNA(Ile) + L-isoleucine + ATP = L-isoleucyl-tRNA(Ile) + AMP + diphosphate</text>
        <dbReference type="Rhea" id="RHEA:11060"/>
        <dbReference type="Rhea" id="RHEA-COMP:9666"/>
        <dbReference type="Rhea" id="RHEA-COMP:9695"/>
        <dbReference type="ChEBI" id="CHEBI:30616"/>
        <dbReference type="ChEBI" id="CHEBI:33019"/>
        <dbReference type="ChEBI" id="CHEBI:58045"/>
        <dbReference type="ChEBI" id="CHEBI:78442"/>
        <dbReference type="ChEBI" id="CHEBI:78528"/>
        <dbReference type="ChEBI" id="CHEBI:456215"/>
        <dbReference type="EC" id="6.1.1.5"/>
    </reaction>
</comment>
<dbReference type="PANTHER" id="PTHR42780:SF1">
    <property type="entry name" value="ISOLEUCINE--TRNA LIGASE, CYTOPLASMIC"/>
    <property type="match status" value="1"/>
</dbReference>
<dbReference type="SUPFAM" id="SSF50677">
    <property type="entry name" value="ValRS/IleRS/LeuRS editing domain"/>
    <property type="match status" value="1"/>
</dbReference>
<dbReference type="Gene3D" id="1.10.730.10">
    <property type="entry name" value="Isoleucyl-tRNA Synthetase, Domain 1"/>
    <property type="match status" value="1"/>
</dbReference>
<comment type="similarity">
    <text evidence="8">Belongs to the class-I aminoacyl-tRNA synthetase family. IleS type 2 subfamily.</text>
</comment>
<evidence type="ECO:0000256" key="6">
    <source>
        <dbReference type="ARBA" id="ARBA00025217"/>
    </source>
</evidence>
<evidence type="ECO:0000256" key="8">
    <source>
        <dbReference type="HAMAP-Rule" id="MF_02003"/>
    </source>
</evidence>
<sequence length="1045" mass="115209">MYRPVPPQVDLAAVDHEVLAFWRDHDVFDRSLAQSEGRPLWVFNEGPPTANGMPGTHHVEARVFKDVFPRYRTMKGYHVPRKAGWDCHGLPVELAVEKELGFSGKKDIEAFGIAEFNATCRESVLRHVGAFADLTERMGYWVDMGDAYWTMDPQYVESVWWSLKQIFDKGLLVQDHRVSPYCPRCGTGLSDHELAQGYETVVDPSVYVRFPVTGGPVAEAVEGAALLIWTTTPWTLVSNTAVAVHPTVDYVAARTADGETLVVAEPLLAQLGDGAEVVARWTGTELAGTTYSRPFDLVDIPDAHYVVTADYVTTEDGSGLVHLAPAFGADDLLVGRANGLPVVNPVRPDGTFEEGIPLVGGMFFKKADAPLVDDLQARGLLFKHVPYEHAYPHCWRCHTPLVYYAQPSWYIRTTAVKDALLRENEGTDWHPRTIQWGRYGDWLHNNIDWALSRSRYWGTPLPIWRCDAGHLTCVESLADLGSRAGQELSSLDPHRPFVDDVTFPCSDCDGTMTRVPEVIDAWYDSGAMPFAQFGYPHTGQQEFADRYPADFICEAIDQTRGWFYTLMAVGTLVFDRSSYKTVLCLGHILDEEGRKMSKHLGNVLEPIPLMDEHGADAVRWFMLAGGSPWQARRVGHGTIQEVVRKTLLTYWNTVSFQALYARESGFEPTTTAAPPAAERPALDRWALSEAHRLARDVDAALESYDTQKAGRLLSAYVDDLSNWYVRRSRRRFWAGDPSALATLHECLYVVTLLMAPFTPFITERVWQDLFASTSDELPDSVHLSAWPAVDGALVDDDLAVQMATVRRLVELGRAARATSGVRTRQPLGRALVASPGWDRLSPALRAEVSEELNCGDLLPLGEMAGHLVDVSVKANFRALGKRFGKGTPPVAEAIAAADAAALVASLRSSGSAGVVVDGEDVSLTEEDVVITETPVQGWAVASDGGETVALDLELTPELRRAGLARESVRLVQDARKSSGFAVSDRIDLWWVATDDELGEALREHGSTVADEVLATCFTEGEPAEAAGLFAGEDLELGLRFWVRTV</sequence>
<dbReference type="CDD" id="cd07961">
    <property type="entry name" value="Anticodon_Ia_Ile_ABEc"/>
    <property type="match status" value="1"/>
</dbReference>
<comment type="caution">
    <text evidence="11">The sequence shown here is derived from an EMBL/GenBank/DDBJ whole genome shotgun (WGS) entry which is preliminary data.</text>
</comment>
<dbReference type="HAMAP" id="MF_02003">
    <property type="entry name" value="Ile_tRNA_synth_type2"/>
    <property type="match status" value="1"/>
</dbReference>
<comment type="domain">
    <text evidence="8">IleRS has two distinct active sites: one for aminoacylation and one for editing. The misactivated valine is translocated from the active site to the editing site, which sterically excludes the correctly activated isoleucine. The single editing site contains two valyl binding pockets, one specific for each substrate (Val-AMP or Val-tRNA(Ile)).</text>
</comment>
<dbReference type="InterPro" id="IPR009008">
    <property type="entry name" value="Val/Leu/Ile-tRNA-synth_edit"/>
</dbReference>
<evidence type="ECO:0000256" key="7">
    <source>
        <dbReference type="ARBA" id="ARBA00048359"/>
    </source>
</evidence>
<dbReference type="NCBIfam" id="TIGR00392">
    <property type="entry name" value="ileS"/>
    <property type="match status" value="1"/>
</dbReference>
<dbReference type="Gene3D" id="3.40.50.620">
    <property type="entry name" value="HUPs"/>
    <property type="match status" value="2"/>
</dbReference>